<reference evidence="2 3" key="1">
    <citation type="journal article" date="2021" name="Int. J. Syst. Evol. Microbiol.">
        <title>Reticulibacter mediterranei gen. nov., sp. nov., within the new family Reticulibacteraceae fam. nov., and Ktedonospora formicarum gen. nov., sp. nov., Ktedonobacter robiniae sp. nov., Dictyobacter formicarum sp. nov. and Dictyobacter arantiisoli sp. nov., belonging to the class Ktedonobacteria.</title>
        <authorList>
            <person name="Yabe S."/>
            <person name="Zheng Y."/>
            <person name="Wang C.M."/>
            <person name="Sakai Y."/>
            <person name="Abe K."/>
            <person name="Yokota A."/>
            <person name="Donadio S."/>
            <person name="Cavaletti L."/>
            <person name="Monciardini P."/>
        </authorList>
    </citation>
    <scope>NUCLEOTIDE SEQUENCE [LARGE SCALE GENOMIC DNA]</scope>
    <source>
        <strain evidence="2 3">SOSP1-30</strain>
    </source>
</reference>
<evidence type="ECO:0000313" key="2">
    <source>
        <dbReference type="EMBL" id="GHO53436.1"/>
    </source>
</evidence>
<keyword evidence="1" id="KW-0472">Membrane</keyword>
<proteinExistence type="predicted"/>
<feature type="transmembrane region" description="Helical" evidence="1">
    <location>
        <begin position="146"/>
        <end position="166"/>
    </location>
</feature>
<evidence type="ECO:0000313" key="3">
    <source>
        <dbReference type="Proteomes" id="UP000654345"/>
    </source>
</evidence>
<evidence type="ECO:0008006" key="4">
    <source>
        <dbReference type="Google" id="ProtNLM"/>
    </source>
</evidence>
<gene>
    <name evidence="2" type="ORF">KSB_19110</name>
</gene>
<name>A0ABQ3UL17_9CHLR</name>
<dbReference type="RefSeq" id="WP_201370266.1">
    <property type="nucleotide sequence ID" value="NZ_BNJG01000001.1"/>
</dbReference>
<comment type="caution">
    <text evidence="2">The sequence shown here is derived from an EMBL/GenBank/DDBJ whole genome shotgun (WGS) entry which is preliminary data.</text>
</comment>
<organism evidence="2 3">
    <name type="scientific">Ktedonobacter robiniae</name>
    <dbReference type="NCBI Taxonomy" id="2778365"/>
    <lineage>
        <taxon>Bacteria</taxon>
        <taxon>Bacillati</taxon>
        <taxon>Chloroflexota</taxon>
        <taxon>Ktedonobacteria</taxon>
        <taxon>Ktedonobacterales</taxon>
        <taxon>Ktedonobacteraceae</taxon>
        <taxon>Ktedonobacter</taxon>
    </lineage>
</organism>
<feature type="transmembrane region" description="Helical" evidence="1">
    <location>
        <begin position="119"/>
        <end position="140"/>
    </location>
</feature>
<keyword evidence="1" id="KW-1133">Transmembrane helix</keyword>
<keyword evidence="3" id="KW-1185">Reference proteome</keyword>
<evidence type="ECO:0000256" key="1">
    <source>
        <dbReference type="SAM" id="Phobius"/>
    </source>
</evidence>
<protein>
    <recommendedName>
        <fullName evidence="4">RDD domain-containing protein</fullName>
    </recommendedName>
</protein>
<feature type="transmembrane region" description="Helical" evidence="1">
    <location>
        <begin position="55"/>
        <end position="73"/>
    </location>
</feature>
<accession>A0ABQ3UL17</accession>
<feature type="transmembrane region" description="Helical" evidence="1">
    <location>
        <begin position="27"/>
        <end position="49"/>
    </location>
</feature>
<keyword evidence="1" id="KW-0812">Transmembrane</keyword>
<dbReference type="Proteomes" id="UP000654345">
    <property type="component" value="Unassembled WGS sequence"/>
</dbReference>
<dbReference type="EMBL" id="BNJG01000001">
    <property type="protein sequence ID" value="GHO53436.1"/>
    <property type="molecule type" value="Genomic_DNA"/>
</dbReference>
<sequence length="199" mass="22488">MHVKRNPEAEFLREEIAKERAAQRRRALRAMILFCATLFLCSLTTLRALFTQQPLVVLLFLLLLMGLLIWGIYNGVRNYRIGKSPIAAIDIEERRLQERAFLFASAQGQVPRTLGLPSLITKGVLALLCLGWSTDLLVIYGASQGIATFAIIFLFPLGVLLVSVTIRDWLRRRRLLRESADILAERLMLGEITEGHDAE</sequence>